<reference evidence="2" key="1">
    <citation type="submission" date="2017-02" db="EMBL/GenBank/DDBJ databases">
        <authorList>
            <person name="Varghese N."/>
            <person name="Submissions S."/>
        </authorList>
    </citation>
    <scope>NUCLEOTIDE SEQUENCE [LARGE SCALE GENOMIC DNA]</scope>
    <source>
        <strain evidence="2">DSM 23966</strain>
    </source>
</reference>
<dbReference type="InterPro" id="IPR022258">
    <property type="entry name" value="Flagellar_operon_YvyF"/>
</dbReference>
<keyword evidence="2" id="KW-1185">Reference proteome</keyword>
<proteinExistence type="predicted"/>
<keyword evidence="1" id="KW-0966">Cell projection</keyword>
<protein>
    <submittedName>
        <fullName evidence="1">Flagellar operon protein TIGR03826</fullName>
    </submittedName>
</protein>
<keyword evidence="1" id="KW-0282">Flagellum</keyword>
<gene>
    <name evidence="1" type="ORF">SAMN04244570_1672</name>
</gene>
<accession>A0A1T4Y1V9</accession>
<name>A0A1T4Y1V9_9BACL</name>
<dbReference type="AlphaFoldDB" id="A0A1T4Y1V9"/>
<dbReference type="Proteomes" id="UP000190042">
    <property type="component" value="Unassembled WGS sequence"/>
</dbReference>
<dbReference type="EMBL" id="FUYJ01000002">
    <property type="protein sequence ID" value="SKA95613.1"/>
    <property type="molecule type" value="Genomic_DNA"/>
</dbReference>
<dbReference type="NCBIfam" id="TIGR03826">
    <property type="entry name" value="YvyF"/>
    <property type="match status" value="1"/>
</dbReference>
<dbReference type="RefSeq" id="WP_078817252.1">
    <property type="nucleotide sequence ID" value="NZ_FUYJ01000002.1"/>
</dbReference>
<sequence>MAELRNCPTCGDFFNYTGVRDVCAKCAMNEEKMYETVYRFLRKRENRAANIDRIVEATGVTESLLHRWVRKGRLQPALFPNLGYPCDKCGSLTTTGKLCVKCTDEIKRELNTIEAAEELREAMKEQDRATYYSQKDRK</sequence>
<keyword evidence="1" id="KW-0969">Cilium</keyword>
<evidence type="ECO:0000313" key="1">
    <source>
        <dbReference type="EMBL" id="SKA95613.1"/>
    </source>
</evidence>
<organism evidence="1 2">
    <name type="scientific">Sporosarcina newyorkensis</name>
    <dbReference type="NCBI Taxonomy" id="759851"/>
    <lineage>
        <taxon>Bacteria</taxon>
        <taxon>Bacillati</taxon>
        <taxon>Bacillota</taxon>
        <taxon>Bacilli</taxon>
        <taxon>Bacillales</taxon>
        <taxon>Caryophanaceae</taxon>
        <taxon>Sporosarcina</taxon>
    </lineage>
</organism>
<evidence type="ECO:0000313" key="2">
    <source>
        <dbReference type="Proteomes" id="UP000190042"/>
    </source>
</evidence>